<evidence type="ECO:0000313" key="9">
    <source>
        <dbReference type="Proteomes" id="UP000319619"/>
    </source>
</evidence>
<evidence type="ECO:0000259" key="7">
    <source>
        <dbReference type="Pfam" id="PF00330"/>
    </source>
</evidence>
<keyword evidence="4" id="KW-0408">Iron</keyword>
<evidence type="ECO:0000313" key="8">
    <source>
        <dbReference type="EMBL" id="TKJ40809.1"/>
    </source>
</evidence>
<dbReference type="InterPro" id="IPR036008">
    <property type="entry name" value="Aconitase_4Fe-4S_dom"/>
</dbReference>
<dbReference type="GO" id="GO:0046872">
    <property type="term" value="F:metal ion binding"/>
    <property type="evidence" value="ECO:0007669"/>
    <property type="project" value="UniProtKB-KW"/>
</dbReference>
<dbReference type="InterPro" id="IPR011826">
    <property type="entry name" value="HAcnase/IPMdehydase_lsu_prok"/>
</dbReference>
<dbReference type="InterPro" id="IPR015931">
    <property type="entry name" value="Acnase/IPM_dHydase_lsu_aba_1/3"/>
</dbReference>
<dbReference type="Pfam" id="PF00330">
    <property type="entry name" value="Aconitase"/>
    <property type="match status" value="1"/>
</dbReference>
<feature type="domain" description="Aconitase/3-isopropylmalate dehydratase large subunit alpha/beta/alpha" evidence="7">
    <location>
        <begin position="77"/>
        <end position="408"/>
    </location>
</feature>
<gene>
    <name evidence="8" type="ORF">CEE37_07545</name>
</gene>
<dbReference type="Gene3D" id="3.30.499.10">
    <property type="entry name" value="Aconitase, domain 3"/>
    <property type="match status" value="2"/>
</dbReference>
<dbReference type="NCBIfam" id="TIGR02086">
    <property type="entry name" value="IPMI_arch"/>
    <property type="match status" value="1"/>
</dbReference>
<dbReference type="PANTHER" id="PTHR43822">
    <property type="entry name" value="HOMOACONITASE, MITOCHONDRIAL-RELATED"/>
    <property type="match status" value="1"/>
</dbReference>
<dbReference type="Proteomes" id="UP000319619">
    <property type="component" value="Unassembled WGS sequence"/>
</dbReference>
<dbReference type="GO" id="GO:0009098">
    <property type="term" value="P:L-leucine biosynthetic process"/>
    <property type="evidence" value="ECO:0007669"/>
    <property type="project" value="InterPro"/>
</dbReference>
<keyword evidence="3" id="KW-0479">Metal-binding</keyword>
<dbReference type="NCBIfam" id="TIGR01343">
    <property type="entry name" value="hacA_fam"/>
    <property type="match status" value="1"/>
</dbReference>
<name>A0A532V0Z0_UNCL8</name>
<dbReference type="InterPro" id="IPR001030">
    <property type="entry name" value="Acoase/IPM_deHydtase_lsu_aba"/>
</dbReference>
<dbReference type="NCBIfam" id="NF001614">
    <property type="entry name" value="PRK00402.1"/>
    <property type="match status" value="1"/>
</dbReference>
<dbReference type="InterPro" id="IPR018136">
    <property type="entry name" value="Aconitase_4Fe-4S_BS"/>
</dbReference>
<dbReference type="PROSITE" id="PS00450">
    <property type="entry name" value="ACONITASE_1"/>
    <property type="match status" value="1"/>
</dbReference>
<dbReference type="SUPFAM" id="SSF53732">
    <property type="entry name" value="Aconitase iron-sulfur domain"/>
    <property type="match status" value="1"/>
</dbReference>
<dbReference type="InterPro" id="IPR006251">
    <property type="entry name" value="Homoacnase/IPMdehydase_lsu"/>
</dbReference>
<dbReference type="PRINTS" id="PR00415">
    <property type="entry name" value="ACONITASE"/>
</dbReference>
<dbReference type="EMBL" id="NJBN01000004">
    <property type="protein sequence ID" value="TKJ40809.1"/>
    <property type="molecule type" value="Genomic_DNA"/>
</dbReference>
<sequence length="414" mass="43882">MPQTVIEKIIAAHGGGNGRPGDIVWMDIDYRSARDFGGANVVGNLQDNYPDDPIGDLDRTFFTFDTNAPANTIGYAENQHICRTFAQEQCIKVFDVDRGIGTHTAIEEGLVWPGATGVGTDSHFNIMGAIGAFGQGMGDQDVAFIFKAGKTWFEVPPSMKVVFQGKLPSNCTPRDLTLKLVGTLGSSGALGKAVEIEGEAVDALDLSGRITLASMATETGAISYFIKPSQEIIDYCQKHSGRDNIEPVIPDADANYEDTIEIDVSNLEPQIACPPSPDNVVPVREVAGKKIHSVFLGSCTNGRIEDIRAAADILKDKKIAPGVMMKVVPATRQVYQQMLDEGLLNILFAAGAIVTAAGCGGCASGQVGMTGKGEVQLSTSNRNFRGKQGAGETYLCSPVTAALSAVGGEITYQK</sequence>
<evidence type="ECO:0000256" key="3">
    <source>
        <dbReference type="ARBA" id="ARBA00022723"/>
    </source>
</evidence>
<dbReference type="PANTHER" id="PTHR43822:SF2">
    <property type="entry name" value="HOMOACONITASE, MITOCHONDRIAL"/>
    <property type="match status" value="1"/>
</dbReference>
<reference evidence="8 9" key="1">
    <citation type="submission" date="2017-06" db="EMBL/GenBank/DDBJ databases">
        <title>Novel microbial phyla capable of carbon fixation and sulfur reduction in deep-sea sediments.</title>
        <authorList>
            <person name="Huang J."/>
            <person name="Baker B."/>
            <person name="Wang Y."/>
        </authorList>
    </citation>
    <scope>NUCLEOTIDE SEQUENCE [LARGE SCALE GENOMIC DNA]</scope>
    <source>
        <strain evidence="8">B3_LCP</strain>
    </source>
</reference>
<keyword evidence="6" id="KW-0456">Lyase</keyword>
<dbReference type="InterPro" id="IPR050067">
    <property type="entry name" value="IPM_dehydratase_rel_enz"/>
</dbReference>
<evidence type="ECO:0000256" key="2">
    <source>
        <dbReference type="ARBA" id="ARBA00022485"/>
    </source>
</evidence>
<evidence type="ECO:0000256" key="4">
    <source>
        <dbReference type="ARBA" id="ARBA00023004"/>
    </source>
</evidence>
<comment type="caution">
    <text evidence="8">The sequence shown here is derived from an EMBL/GenBank/DDBJ whole genome shotgun (WGS) entry which is preliminary data.</text>
</comment>
<dbReference type="AlphaFoldDB" id="A0A532V0Z0"/>
<evidence type="ECO:0000256" key="1">
    <source>
        <dbReference type="ARBA" id="ARBA00001966"/>
    </source>
</evidence>
<organism evidence="8 9">
    <name type="scientific">candidate division LCP-89 bacterium B3_LCP</name>
    <dbReference type="NCBI Taxonomy" id="2012998"/>
    <lineage>
        <taxon>Bacteria</taxon>
        <taxon>Pseudomonadati</taxon>
        <taxon>Bacteria division LCP-89</taxon>
    </lineage>
</organism>
<comment type="cofactor">
    <cofactor evidence="1">
        <name>[4Fe-4S] cluster</name>
        <dbReference type="ChEBI" id="CHEBI:49883"/>
    </cofactor>
</comment>
<dbReference type="GO" id="GO:0051539">
    <property type="term" value="F:4 iron, 4 sulfur cluster binding"/>
    <property type="evidence" value="ECO:0007669"/>
    <property type="project" value="UniProtKB-KW"/>
</dbReference>
<keyword evidence="2" id="KW-0004">4Fe-4S</keyword>
<evidence type="ECO:0000256" key="5">
    <source>
        <dbReference type="ARBA" id="ARBA00023014"/>
    </source>
</evidence>
<proteinExistence type="predicted"/>
<accession>A0A532V0Z0</accession>
<keyword evidence="5" id="KW-0411">Iron-sulfur</keyword>
<dbReference type="GO" id="GO:0003861">
    <property type="term" value="F:3-isopropylmalate dehydratase activity"/>
    <property type="evidence" value="ECO:0007669"/>
    <property type="project" value="InterPro"/>
</dbReference>
<evidence type="ECO:0000256" key="6">
    <source>
        <dbReference type="ARBA" id="ARBA00023239"/>
    </source>
</evidence>
<protein>
    <submittedName>
        <fullName evidence="8">Homoaconitate hydratase</fullName>
    </submittedName>
</protein>